<name>A0A4Y7PNS3_9AGAM</name>
<organism evidence="1 2">
    <name type="scientific">Rickenella mellea</name>
    <dbReference type="NCBI Taxonomy" id="50990"/>
    <lineage>
        <taxon>Eukaryota</taxon>
        <taxon>Fungi</taxon>
        <taxon>Dikarya</taxon>
        <taxon>Basidiomycota</taxon>
        <taxon>Agaricomycotina</taxon>
        <taxon>Agaricomycetes</taxon>
        <taxon>Hymenochaetales</taxon>
        <taxon>Rickenellaceae</taxon>
        <taxon>Rickenella</taxon>
    </lineage>
</organism>
<reference evidence="1 2" key="1">
    <citation type="submission" date="2018-06" db="EMBL/GenBank/DDBJ databases">
        <title>A transcriptomic atlas of mushroom development highlights an independent origin of complex multicellularity.</title>
        <authorList>
            <consortium name="DOE Joint Genome Institute"/>
            <person name="Krizsan K."/>
            <person name="Almasi E."/>
            <person name="Merenyi Z."/>
            <person name="Sahu N."/>
            <person name="Viragh M."/>
            <person name="Koszo T."/>
            <person name="Mondo S."/>
            <person name="Kiss B."/>
            <person name="Balint B."/>
            <person name="Kues U."/>
            <person name="Barry K."/>
            <person name="Hegedus J.C."/>
            <person name="Henrissat B."/>
            <person name="Johnson J."/>
            <person name="Lipzen A."/>
            <person name="Ohm R."/>
            <person name="Nagy I."/>
            <person name="Pangilinan J."/>
            <person name="Yan J."/>
            <person name="Xiong Y."/>
            <person name="Grigoriev I.V."/>
            <person name="Hibbett D.S."/>
            <person name="Nagy L.G."/>
        </authorList>
    </citation>
    <scope>NUCLEOTIDE SEQUENCE [LARGE SCALE GENOMIC DNA]</scope>
    <source>
        <strain evidence="1 2">SZMC22713</strain>
    </source>
</reference>
<gene>
    <name evidence="1" type="ORF">BD410DRAFT_794954</name>
</gene>
<evidence type="ECO:0000313" key="1">
    <source>
        <dbReference type="EMBL" id="TDL16845.1"/>
    </source>
</evidence>
<proteinExistence type="predicted"/>
<keyword evidence="2" id="KW-1185">Reference proteome</keyword>
<sequence>MSESFKFPLPPAILFNPSGTYGIGIELYTPMVDELPAGWNMEKSAEVLKRVQNYLCRSALTRVGDQTSTMFQRRDTTAMQTWTILLLLLSVVSRDEFQTIVKDVYLLYFPKPIRILGGTFTRSTNPDSPFPFTFTEPSLAEVPEGYAQIRAMQTLQRSFSAIDVLRLLSNAKHQDEPN</sequence>
<evidence type="ECO:0000313" key="2">
    <source>
        <dbReference type="Proteomes" id="UP000294933"/>
    </source>
</evidence>
<dbReference type="EMBL" id="ML170234">
    <property type="protein sequence ID" value="TDL16845.1"/>
    <property type="molecule type" value="Genomic_DNA"/>
</dbReference>
<dbReference type="Proteomes" id="UP000294933">
    <property type="component" value="Unassembled WGS sequence"/>
</dbReference>
<protein>
    <submittedName>
        <fullName evidence="1">Uncharacterized protein</fullName>
    </submittedName>
</protein>
<dbReference type="AlphaFoldDB" id="A0A4Y7PNS3"/>
<accession>A0A4Y7PNS3</accession>
<dbReference type="VEuPathDB" id="FungiDB:BD410DRAFT_794954"/>